<dbReference type="EMBL" id="CAMXCT030001225">
    <property type="protein sequence ID" value="CAL4775347.1"/>
    <property type="molecule type" value="Genomic_DNA"/>
</dbReference>
<sequence>MPYCRQGSARKTETPVHPVPPTPTSDPASLPLADELPEDCVARALQSFPADTAPGPSGLRVQHLREAGPPGMAHSTVEHLTQLVNLLAQGRACPAVAPVLAGAGLVAVPKPNGGVRPIAIGEVLRRPTAKCLMQTAQEDARRMLWPTQLGVGVKSGAEIAIHTVRAWTLRSRSVQGKVLVKLDFANAFNRISRTAVLETAASHFPNISRWVTWCYQHPSSLRFGTSHIPSAGGVQQGDPLGPLLFATAIHALTQDLKSGPLDLAMFYLDDGVIAGNTVKLPVTVLGYTLLKKLRTEAEEEEEQHDLQCALDVLAKWGYIASSLPLPRGKQPQAEARLKLNSMQLMRYCANPDQCLGYVEIKLMKETLFTTTVFDHVHGQEPELKCLKWKRPSILDNAILLDPPGINYRGEAVHWAQESMSYVQRVASGRPCVFVWCMHKGTIAFFSCRPSRPRPGPATATATRPPGHPATRHGPHPPRGHGPHGHMATWPHGHTATRPHPAIRPPASRPPVSCVFDGITVIVLSFLTFSNNLRHAPAWCLVLCSFLSQAALQHALDAMR</sequence>
<proteinExistence type="predicted"/>
<evidence type="ECO:0000313" key="5">
    <source>
        <dbReference type="EMBL" id="CAL4775347.1"/>
    </source>
</evidence>
<name>A0A9P1CAG9_9DINO</name>
<feature type="region of interest" description="Disordered" evidence="1">
    <location>
        <begin position="451"/>
        <end position="503"/>
    </location>
</feature>
<keyword evidence="6" id="KW-1185">Reference proteome</keyword>
<feature type="compositionally biased region" description="Basic residues" evidence="1">
    <location>
        <begin position="469"/>
        <end position="483"/>
    </location>
</feature>
<accession>A0A9P1CAG9</accession>
<dbReference type="InterPro" id="IPR000477">
    <property type="entry name" value="RT_dom"/>
</dbReference>
<dbReference type="Pfam" id="PF00078">
    <property type="entry name" value="RVT_1"/>
    <property type="match status" value="1"/>
</dbReference>
<dbReference type="AlphaFoldDB" id="A0A9P1CAG9"/>
<evidence type="ECO:0000256" key="1">
    <source>
        <dbReference type="SAM" id="MobiDB-lite"/>
    </source>
</evidence>
<comment type="caution">
    <text evidence="3">The sequence shown here is derived from an EMBL/GenBank/DDBJ whole genome shotgun (WGS) entry which is preliminary data.</text>
</comment>
<dbReference type="EMBL" id="CAMXCT020001225">
    <property type="protein sequence ID" value="CAL1141410.1"/>
    <property type="molecule type" value="Genomic_DNA"/>
</dbReference>
<protein>
    <submittedName>
        <fullName evidence="5">Retrotransposable element SLACS 132 kDa protein (ORF2)</fullName>
    </submittedName>
</protein>
<evidence type="ECO:0000259" key="2">
    <source>
        <dbReference type="PROSITE" id="PS50878"/>
    </source>
</evidence>
<reference evidence="4" key="2">
    <citation type="submission" date="2024-04" db="EMBL/GenBank/DDBJ databases">
        <authorList>
            <person name="Chen Y."/>
            <person name="Shah S."/>
            <person name="Dougan E. K."/>
            <person name="Thang M."/>
            <person name="Chan C."/>
        </authorList>
    </citation>
    <scope>NUCLEOTIDE SEQUENCE [LARGE SCALE GENOMIC DNA]</scope>
</reference>
<dbReference type="PANTHER" id="PTHR48462:SF1">
    <property type="entry name" value="PROTEIN, PUTATIVE-RELATED"/>
    <property type="match status" value="1"/>
</dbReference>
<evidence type="ECO:0000313" key="6">
    <source>
        <dbReference type="Proteomes" id="UP001152797"/>
    </source>
</evidence>
<feature type="region of interest" description="Disordered" evidence="1">
    <location>
        <begin position="1"/>
        <end position="32"/>
    </location>
</feature>
<evidence type="ECO:0000313" key="3">
    <source>
        <dbReference type="EMBL" id="CAI3988035.1"/>
    </source>
</evidence>
<dbReference type="Proteomes" id="UP001152797">
    <property type="component" value="Unassembled WGS sequence"/>
</dbReference>
<dbReference type="EMBL" id="CAMXCT010001225">
    <property type="protein sequence ID" value="CAI3988035.1"/>
    <property type="molecule type" value="Genomic_DNA"/>
</dbReference>
<evidence type="ECO:0000313" key="4">
    <source>
        <dbReference type="EMBL" id="CAL1141410.1"/>
    </source>
</evidence>
<reference evidence="3" key="1">
    <citation type="submission" date="2022-10" db="EMBL/GenBank/DDBJ databases">
        <authorList>
            <person name="Chen Y."/>
            <person name="Dougan E. K."/>
            <person name="Chan C."/>
            <person name="Rhodes N."/>
            <person name="Thang M."/>
        </authorList>
    </citation>
    <scope>NUCLEOTIDE SEQUENCE</scope>
</reference>
<dbReference type="OrthoDB" id="446848at2759"/>
<organism evidence="3">
    <name type="scientific">Cladocopium goreaui</name>
    <dbReference type="NCBI Taxonomy" id="2562237"/>
    <lineage>
        <taxon>Eukaryota</taxon>
        <taxon>Sar</taxon>
        <taxon>Alveolata</taxon>
        <taxon>Dinophyceae</taxon>
        <taxon>Suessiales</taxon>
        <taxon>Symbiodiniaceae</taxon>
        <taxon>Cladocopium</taxon>
    </lineage>
</organism>
<gene>
    <name evidence="3" type="ORF">C1SCF055_LOCUS15264</name>
</gene>
<feature type="domain" description="Reverse transcriptase" evidence="2">
    <location>
        <begin position="89"/>
        <end position="344"/>
    </location>
</feature>
<dbReference type="PANTHER" id="PTHR48462">
    <property type="entry name" value="PROTEIN, PUTATIVE-RELATED"/>
    <property type="match status" value="1"/>
</dbReference>
<dbReference type="PROSITE" id="PS50878">
    <property type="entry name" value="RT_POL"/>
    <property type="match status" value="1"/>
</dbReference>